<comment type="caution">
    <text evidence="2">The sequence shown here is derived from an EMBL/GenBank/DDBJ whole genome shotgun (WGS) entry which is preliminary data.</text>
</comment>
<dbReference type="Proteomes" id="UP000468650">
    <property type="component" value="Unassembled WGS sequence"/>
</dbReference>
<evidence type="ECO:0008006" key="4">
    <source>
        <dbReference type="Google" id="ProtNLM"/>
    </source>
</evidence>
<gene>
    <name evidence="2" type="ORF">F8C67_05665</name>
</gene>
<feature type="signal peptide" evidence="1">
    <location>
        <begin position="1"/>
        <end position="18"/>
    </location>
</feature>
<keyword evidence="3" id="KW-1185">Reference proteome</keyword>
<name>A0A6N6RJ74_9FLAO</name>
<dbReference type="EMBL" id="WBVO01000003">
    <property type="protein sequence ID" value="KAB2813648.1"/>
    <property type="molecule type" value="Genomic_DNA"/>
</dbReference>
<organism evidence="2 3">
    <name type="scientific">Phaeocystidibacter luteus</name>
    <dbReference type="NCBI Taxonomy" id="911197"/>
    <lineage>
        <taxon>Bacteria</taxon>
        <taxon>Pseudomonadati</taxon>
        <taxon>Bacteroidota</taxon>
        <taxon>Flavobacteriia</taxon>
        <taxon>Flavobacteriales</taxon>
        <taxon>Phaeocystidibacteraceae</taxon>
        <taxon>Phaeocystidibacter</taxon>
    </lineage>
</organism>
<evidence type="ECO:0000256" key="1">
    <source>
        <dbReference type="SAM" id="SignalP"/>
    </source>
</evidence>
<dbReference type="AlphaFoldDB" id="A0A6N6RJ74"/>
<feature type="chain" id="PRO_5026801231" description="Outer membrane beta-barrel protein" evidence="1">
    <location>
        <begin position="19"/>
        <end position="164"/>
    </location>
</feature>
<proteinExistence type="predicted"/>
<sequence length="164" mass="18108">MKRLVCFLILLSSLCASAQVSEPSNTLPRHFGSVRLGLIGSAATSFQLGYEYRFFVSQTSNWRLGLTTYLVSFNATNDDGLFFSDFAGLSTRFQALYDVSGGNGHWLETQIGLMGFVETKRDQSGALPSVAFGYRYHPEVDFVGIQVGFGFPELVNFGLTVQFD</sequence>
<reference evidence="2 3" key="1">
    <citation type="submission" date="2019-09" db="EMBL/GenBank/DDBJ databases">
        <title>Genomes of family Cryomorphaceae.</title>
        <authorList>
            <person name="Bowman J.P."/>
        </authorList>
    </citation>
    <scope>NUCLEOTIDE SEQUENCE [LARGE SCALE GENOMIC DNA]</scope>
    <source>
        <strain evidence="2 3">LMG 25704</strain>
    </source>
</reference>
<keyword evidence="1" id="KW-0732">Signal</keyword>
<evidence type="ECO:0000313" key="3">
    <source>
        <dbReference type="Proteomes" id="UP000468650"/>
    </source>
</evidence>
<protein>
    <recommendedName>
        <fullName evidence="4">Outer membrane beta-barrel protein</fullName>
    </recommendedName>
</protein>
<evidence type="ECO:0000313" key="2">
    <source>
        <dbReference type="EMBL" id="KAB2813648.1"/>
    </source>
</evidence>
<dbReference type="RefSeq" id="WP_151666850.1">
    <property type="nucleotide sequence ID" value="NZ_WBVO01000003.1"/>
</dbReference>
<accession>A0A6N6RJ74</accession>